<accession>A0A1C3NAC6</accession>
<evidence type="ECO:0000313" key="2">
    <source>
        <dbReference type="Proteomes" id="UP000199393"/>
    </source>
</evidence>
<proteinExistence type="predicted"/>
<dbReference type="OrthoDB" id="3396755at2"/>
<organism evidence="1 2">
    <name type="scientific">Micromonospora krabiensis</name>
    <dbReference type="NCBI Taxonomy" id="307121"/>
    <lineage>
        <taxon>Bacteria</taxon>
        <taxon>Bacillati</taxon>
        <taxon>Actinomycetota</taxon>
        <taxon>Actinomycetes</taxon>
        <taxon>Micromonosporales</taxon>
        <taxon>Micromonosporaceae</taxon>
        <taxon>Micromonospora</taxon>
    </lineage>
</organism>
<keyword evidence="2" id="KW-1185">Reference proteome</keyword>
<dbReference type="STRING" id="307121.GA0070620_5096"/>
<name>A0A1C3NAC6_9ACTN</name>
<dbReference type="EMBL" id="LT598496">
    <property type="protein sequence ID" value="SBV29521.1"/>
    <property type="molecule type" value="Genomic_DNA"/>
</dbReference>
<evidence type="ECO:0000313" key="1">
    <source>
        <dbReference type="EMBL" id="SBV29521.1"/>
    </source>
</evidence>
<reference evidence="2" key="1">
    <citation type="submission" date="2016-06" db="EMBL/GenBank/DDBJ databases">
        <authorList>
            <person name="Varghese N."/>
        </authorList>
    </citation>
    <scope>NUCLEOTIDE SEQUENCE [LARGE SCALE GENOMIC DNA]</scope>
    <source>
        <strain evidence="2">DSM 45344</strain>
    </source>
</reference>
<protein>
    <submittedName>
        <fullName evidence="1">Uncharacterized protein</fullName>
    </submittedName>
</protein>
<gene>
    <name evidence="1" type="ORF">GA0070620_5096</name>
</gene>
<dbReference type="RefSeq" id="WP_091594883.1">
    <property type="nucleotide sequence ID" value="NZ_JBHRWG010000002.1"/>
</dbReference>
<sequence>MSLKRLFLGTHRIKPVHVELDGSPDRLAAALHGLAHMVNRRRDLDGQCIRITLTIRESGSGR</sequence>
<dbReference type="AlphaFoldDB" id="A0A1C3NAC6"/>
<dbReference type="Proteomes" id="UP000199393">
    <property type="component" value="Chromosome I"/>
</dbReference>
<dbReference type="PATRIC" id="fig|307121.4.peg.5198"/>